<dbReference type="AlphaFoldDB" id="A0A2I2G5S3"/>
<sequence length="204" mass="23117">MDGVWDPIRLLVQRPPDDNLVQTLSKIAWLLLCKRYHQSQEDEHVKPLVEHWCDSARDSGVELQYPVAFGTVNADNTRMPVILRSLEPKDDSGRIICNICWQESADEIANLKYEHCENSVHLGCMGDWLEKRLTQINFNYPICRGVCRFNAFYSVAVTTKEPEDGINGVNDSVTSPGEITSAEGARAQGLCRSGRSRRRPDYYG</sequence>
<dbReference type="EMBL" id="MSFO01000005">
    <property type="protein sequence ID" value="PLB48225.1"/>
    <property type="molecule type" value="Genomic_DNA"/>
</dbReference>
<organism evidence="2 3">
    <name type="scientific">Aspergillus steynii IBT 23096</name>
    <dbReference type="NCBI Taxonomy" id="1392250"/>
    <lineage>
        <taxon>Eukaryota</taxon>
        <taxon>Fungi</taxon>
        <taxon>Dikarya</taxon>
        <taxon>Ascomycota</taxon>
        <taxon>Pezizomycotina</taxon>
        <taxon>Eurotiomycetes</taxon>
        <taxon>Eurotiomycetidae</taxon>
        <taxon>Eurotiales</taxon>
        <taxon>Aspergillaceae</taxon>
        <taxon>Aspergillus</taxon>
        <taxon>Aspergillus subgen. Circumdati</taxon>
    </lineage>
</organism>
<keyword evidence="3" id="KW-1185">Reference proteome</keyword>
<evidence type="ECO:0000313" key="3">
    <source>
        <dbReference type="Proteomes" id="UP000234275"/>
    </source>
</evidence>
<feature type="region of interest" description="Disordered" evidence="1">
    <location>
        <begin position="164"/>
        <end position="189"/>
    </location>
</feature>
<dbReference type="Gene3D" id="3.30.40.10">
    <property type="entry name" value="Zinc/RING finger domain, C3HC4 (zinc finger)"/>
    <property type="match status" value="1"/>
</dbReference>
<protein>
    <recommendedName>
        <fullName evidence="4">RING-type domain-containing protein</fullName>
    </recommendedName>
</protein>
<gene>
    <name evidence="2" type="ORF">P170DRAFT_497479</name>
</gene>
<dbReference type="GeneID" id="36561816"/>
<reference evidence="2 3" key="1">
    <citation type="submission" date="2016-12" db="EMBL/GenBank/DDBJ databases">
        <title>The genomes of Aspergillus section Nigri reveals drivers in fungal speciation.</title>
        <authorList>
            <consortium name="DOE Joint Genome Institute"/>
            <person name="Vesth T.C."/>
            <person name="Nybo J."/>
            <person name="Theobald S."/>
            <person name="Brandl J."/>
            <person name="Frisvad J.C."/>
            <person name="Nielsen K.F."/>
            <person name="Lyhne E.K."/>
            <person name="Kogle M.E."/>
            <person name="Kuo A."/>
            <person name="Riley R."/>
            <person name="Clum A."/>
            <person name="Nolan M."/>
            <person name="Lipzen A."/>
            <person name="Salamov A."/>
            <person name="Henrissat B."/>
            <person name="Wiebenga A."/>
            <person name="De Vries R.P."/>
            <person name="Grigoriev I.V."/>
            <person name="Mortensen U.H."/>
            <person name="Andersen M.R."/>
            <person name="Baker S.E."/>
        </authorList>
    </citation>
    <scope>NUCLEOTIDE SEQUENCE [LARGE SCALE GENOMIC DNA]</scope>
    <source>
        <strain evidence="2 3">IBT 23096</strain>
    </source>
</reference>
<dbReference type="Proteomes" id="UP000234275">
    <property type="component" value="Unassembled WGS sequence"/>
</dbReference>
<dbReference type="InterPro" id="IPR013083">
    <property type="entry name" value="Znf_RING/FYVE/PHD"/>
</dbReference>
<proteinExistence type="predicted"/>
<feature type="compositionally biased region" description="Polar residues" evidence="1">
    <location>
        <begin position="169"/>
        <end position="178"/>
    </location>
</feature>
<accession>A0A2I2G5S3</accession>
<comment type="caution">
    <text evidence="2">The sequence shown here is derived from an EMBL/GenBank/DDBJ whole genome shotgun (WGS) entry which is preliminary data.</text>
</comment>
<dbReference type="RefSeq" id="XP_024703527.1">
    <property type="nucleotide sequence ID" value="XM_024854111.1"/>
</dbReference>
<dbReference type="VEuPathDB" id="FungiDB:P170DRAFT_497479"/>
<dbReference type="OrthoDB" id="4433148at2759"/>
<evidence type="ECO:0000313" key="2">
    <source>
        <dbReference type="EMBL" id="PLB48225.1"/>
    </source>
</evidence>
<evidence type="ECO:0008006" key="4">
    <source>
        <dbReference type="Google" id="ProtNLM"/>
    </source>
</evidence>
<name>A0A2I2G5S3_9EURO</name>
<evidence type="ECO:0000256" key="1">
    <source>
        <dbReference type="SAM" id="MobiDB-lite"/>
    </source>
</evidence>